<evidence type="ECO:0000256" key="1">
    <source>
        <dbReference type="SAM" id="Coils"/>
    </source>
</evidence>
<dbReference type="AlphaFoldDB" id="A0AAV7VRU7"/>
<keyword evidence="4" id="KW-1185">Reference proteome</keyword>
<feature type="region of interest" description="Disordered" evidence="2">
    <location>
        <begin position="25"/>
        <end position="47"/>
    </location>
</feature>
<feature type="region of interest" description="Disordered" evidence="2">
    <location>
        <begin position="117"/>
        <end position="146"/>
    </location>
</feature>
<evidence type="ECO:0000256" key="2">
    <source>
        <dbReference type="SAM" id="MobiDB-lite"/>
    </source>
</evidence>
<organism evidence="3 4">
    <name type="scientific">Pleurodeles waltl</name>
    <name type="common">Iberian ribbed newt</name>
    <dbReference type="NCBI Taxonomy" id="8319"/>
    <lineage>
        <taxon>Eukaryota</taxon>
        <taxon>Metazoa</taxon>
        <taxon>Chordata</taxon>
        <taxon>Craniata</taxon>
        <taxon>Vertebrata</taxon>
        <taxon>Euteleostomi</taxon>
        <taxon>Amphibia</taxon>
        <taxon>Batrachia</taxon>
        <taxon>Caudata</taxon>
        <taxon>Salamandroidea</taxon>
        <taxon>Salamandridae</taxon>
        <taxon>Pleurodelinae</taxon>
        <taxon>Pleurodeles</taxon>
    </lineage>
</organism>
<feature type="region of interest" description="Disordered" evidence="2">
    <location>
        <begin position="158"/>
        <end position="186"/>
    </location>
</feature>
<evidence type="ECO:0000313" key="3">
    <source>
        <dbReference type="EMBL" id="KAJ1204157.1"/>
    </source>
</evidence>
<name>A0AAV7VRU7_PLEWA</name>
<dbReference type="EMBL" id="JANPWB010000003">
    <property type="protein sequence ID" value="KAJ1204157.1"/>
    <property type="molecule type" value="Genomic_DNA"/>
</dbReference>
<dbReference type="InterPro" id="IPR004244">
    <property type="entry name" value="Transposase_22"/>
</dbReference>
<accession>A0AAV7VRU7</accession>
<reference evidence="3" key="1">
    <citation type="journal article" date="2022" name="bioRxiv">
        <title>Sequencing and chromosome-scale assembly of the giantPleurodeles waltlgenome.</title>
        <authorList>
            <person name="Brown T."/>
            <person name="Elewa A."/>
            <person name="Iarovenko S."/>
            <person name="Subramanian E."/>
            <person name="Araus A.J."/>
            <person name="Petzold A."/>
            <person name="Susuki M."/>
            <person name="Suzuki K.-i.T."/>
            <person name="Hayashi T."/>
            <person name="Toyoda A."/>
            <person name="Oliveira C."/>
            <person name="Osipova E."/>
            <person name="Leigh N.D."/>
            <person name="Simon A."/>
            <person name="Yun M.H."/>
        </authorList>
    </citation>
    <scope>NUCLEOTIDE SEQUENCE</scope>
    <source>
        <strain evidence="3">20211129_DDA</strain>
        <tissue evidence="3">Liver</tissue>
    </source>
</reference>
<sequence length="444" mass="49631">MEAINDGRWGPKSFALQSDVGTNQVIDQSSTSTPSTLECTPEDGSTLTEPSNRIFSLFQTNGQALQAQSANREKNTTISSAVLNLSPDLLSTQSSATTVEATDPFREKLYPLFVRSSEKGEGEQDASNNDIQDQAQSDYPVNFTDDRSVTKTPIQIMVERSPSKSDSNISSGAERNHSVMEQNSGGGPVVLHGPFIYNELKLIQKLSEIRVLKVSQDEANRKINDQLDQINSTISHLKQRISEAEQRVSDLEDIQTRQESVMAQSQLELGELRQKLDDIESRTRRSKLRFIGIPEDLEATSSVTEVVSDLIYKYILLEKADSRTDLSIFRAHKVPFTKPSSFKYPRTVTVNFGDTRIKEQVLSQAMRVKTFKTAEKYIFKVFSDMSSVAARWCCEFVGLIDHFKKAGAPTGIAQLANLKVLHRGLSFIFQNVQKASDFLDQLNK</sequence>
<protein>
    <submittedName>
        <fullName evidence="3">Uncharacterized protein</fullName>
    </submittedName>
</protein>
<gene>
    <name evidence="3" type="ORF">NDU88_007938</name>
</gene>
<feature type="compositionally biased region" description="Polar residues" evidence="2">
    <location>
        <begin position="164"/>
        <end position="183"/>
    </location>
</feature>
<dbReference type="PANTHER" id="PTHR11505">
    <property type="entry name" value="L1 TRANSPOSABLE ELEMENT-RELATED"/>
    <property type="match status" value="1"/>
</dbReference>
<feature type="coiled-coil region" evidence="1">
    <location>
        <begin position="220"/>
        <end position="282"/>
    </location>
</feature>
<dbReference type="Gene3D" id="3.30.70.1820">
    <property type="entry name" value="L1 transposable element, RRM domain"/>
    <property type="match status" value="1"/>
</dbReference>
<feature type="compositionally biased region" description="Polar residues" evidence="2">
    <location>
        <begin position="125"/>
        <end position="139"/>
    </location>
</feature>
<comment type="caution">
    <text evidence="3">The sequence shown here is derived from an EMBL/GenBank/DDBJ whole genome shotgun (WGS) entry which is preliminary data.</text>
</comment>
<proteinExistence type="predicted"/>
<keyword evidence="1" id="KW-0175">Coiled coil</keyword>
<evidence type="ECO:0000313" key="4">
    <source>
        <dbReference type="Proteomes" id="UP001066276"/>
    </source>
</evidence>
<dbReference type="Proteomes" id="UP001066276">
    <property type="component" value="Chromosome 2_1"/>
</dbReference>